<dbReference type="EMBL" id="KV784378">
    <property type="protein sequence ID" value="OEU08913.1"/>
    <property type="molecule type" value="Genomic_DNA"/>
</dbReference>
<keyword evidence="3" id="KW-0206">Cytoskeleton</keyword>
<dbReference type="AlphaFoldDB" id="A0A1E7ETM9"/>
<dbReference type="GO" id="GO:0005856">
    <property type="term" value="C:cytoskeleton"/>
    <property type="evidence" value="ECO:0007669"/>
    <property type="project" value="UniProtKB-SubCell"/>
</dbReference>
<evidence type="ECO:0000256" key="3">
    <source>
        <dbReference type="ARBA" id="ARBA00023212"/>
    </source>
</evidence>
<evidence type="ECO:0000313" key="6">
    <source>
        <dbReference type="Proteomes" id="UP000095751"/>
    </source>
</evidence>
<dbReference type="Proteomes" id="UP000095751">
    <property type="component" value="Unassembled WGS sequence"/>
</dbReference>
<feature type="region of interest" description="Disordered" evidence="4">
    <location>
        <begin position="159"/>
        <end position="185"/>
    </location>
</feature>
<dbReference type="InterPro" id="IPR032675">
    <property type="entry name" value="LRR_dom_sf"/>
</dbReference>
<dbReference type="PANTHER" id="PTHR10901">
    <property type="entry name" value="TROPOMODULIN"/>
    <property type="match status" value="1"/>
</dbReference>
<organism evidence="5 6">
    <name type="scientific">Fragilariopsis cylindrus CCMP1102</name>
    <dbReference type="NCBI Taxonomy" id="635003"/>
    <lineage>
        <taxon>Eukaryota</taxon>
        <taxon>Sar</taxon>
        <taxon>Stramenopiles</taxon>
        <taxon>Ochrophyta</taxon>
        <taxon>Bacillariophyta</taxon>
        <taxon>Bacillariophyceae</taxon>
        <taxon>Bacillariophycidae</taxon>
        <taxon>Bacillariales</taxon>
        <taxon>Bacillariaceae</taxon>
        <taxon>Fragilariopsis</taxon>
    </lineage>
</organism>
<gene>
    <name evidence="5" type="ORF">FRACYDRAFT_249256</name>
</gene>
<keyword evidence="2" id="KW-0963">Cytoplasm</keyword>
<dbReference type="GO" id="GO:0051694">
    <property type="term" value="P:pointed-end actin filament capping"/>
    <property type="evidence" value="ECO:0007669"/>
    <property type="project" value="InterPro"/>
</dbReference>
<feature type="compositionally biased region" description="Basic residues" evidence="4">
    <location>
        <begin position="232"/>
        <end position="243"/>
    </location>
</feature>
<feature type="compositionally biased region" description="Basic and acidic residues" evidence="4">
    <location>
        <begin position="212"/>
        <end position="223"/>
    </location>
</feature>
<name>A0A1E7ETM9_9STRA</name>
<feature type="compositionally biased region" description="Basic residues" evidence="4">
    <location>
        <begin position="167"/>
        <end position="176"/>
    </location>
</feature>
<feature type="compositionally biased region" description="Basic and acidic residues" evidence="4">
    <location>
        <begin position="128"/>
        <end position="142"/>
    </location>
</feature>
<evidence type="ECO:0000256" key="1">
    <source>
        <dbReference type="ARBA" id="ARBA00004245"/>
    </source>
</evidence>
<feature type="compositionally biased region" description="Basic and acidic residues" evidence="4">
    <location>
        <begin position="244"/>
        <end position="256"/>
    </location>
</feature>
<feature type="compositionally biased region" description="Basic residues" evidence="4">
    <location>
        <begin position="83"/>
        <end position="94"/>
    </location>
</feature>
<dbReference type="Gene3D" id="3.80.10.10">
    <property type="entry name" value="Ribonuclease Inhibitor"/>
    <property type="match status" value="3"/>
</dbReference>
<dbReference type="SUPFAM" id="SSF52047">
    <property type="entry name" value="RNI-like"/>
    <property type="match status" value="3"/>
</dbReference>
<evidence type="ECO:0000256" key="2">
    <source>
        <dbReference type="ARBA" id="ARBA00022490"/>
    </source>
</evidence>
<dbReference type="OrthoDB" id="427001at2759"/>
<feature type="compositionally biased region" description="Polar residues" evidence="4">
    <location>
        <begin position="264"/>
        <end position="289"/>
    </location>
</feature>
<dbReference type="InterPro" id="IPR004934">
    <property type="entry name" value="TMOD"/>
</dbReference>
<reference evidence="5 6" key="1">
    <citation type="submission" date="2016-09" db="EMBL/GenBank/DDBJ databases">
        <title>Extensive genetic diversity and differential bi-allelic expression allows diatom success in the polar Southern Ocean.</title>
        <authorList>
            <consortium name="DOE Joint Genome Institute"/>
            <person name="Mock T."/>
            <person name="Otillar R.P."/>
            <person name="Strauss J."/>
            <person name="Dupont C."/>
            <person name="Frickenhaus S."/>
            <person name="Maumus F."/>
            <person name="Mcmullan M."/>
            <person name="Sanges R."/>
            <person name="Schmutz J."/>
            <person name="Toseland A."/>
            <person name="Valas R."/>
            <person name="Veluchamy A."/>
            <person name="Ward B.J."/>
            <person name="Allen A."/>
            <person name="Barry K."/>
            <person name="Falciatore A."/>
            <person name="Ferrante M."/>
            <person name="Fortunato A.E."/>
            <person name="Gloeckner G."/>
            <person name="Gruber A."/>
            <person name="Hipkin R."/>
            <person name="Janech M."/>
            <person name="Kroth P."/>
            <person name="Leese F."/>
            <person name="Lindquist E."/>
            <person name="Lyon B.R."/>
            <person name="Martin J."/>
            <person name="Mayer C."/>
            <person name="Parker M."/>
            <person name="Quesneville H."/>
            <person name="Raymond J."/>
            <person name="Uhlig C."/>
            <person name="Valentin K.U."/>
            <person name="Worden A.Z."/>
            <person name="Armbrust E.V."/>
            <person name="Bowler C."/>
            <person name="Green B."/>
            <person name="Moulton V."/>
            <person name="Van Oosterhout C."/>
            <person name="Grigoriev I."/>
        </authorList>
    </citation>
    <scope>NUCLEOTIDE SEQUENCE [LARGE SCALE GENOMIC DNA]</scope>
    <source>
        <strain evidence="5 6">CCMP1102</strain>
    </source>
</reference>
<feature type="region of interest" description="Disordered" evidence="4">
    <location>
        <begin position="347"/>
        <end position="378"/>
    </location>
</feature>
<dbReference type="SMART" id="SM00368">
    <property type="entry name" value="LRR_RI"/>
    <property type="match status" value="4"/>
</dbReference>
<proteinExistence type="predicted"/>
<feature type="compositionally biased region" description="Low complexity" evidence="4">
    <location>
        <begin position="419"/>
        <end position="428"/>
    </location>
</feature>
<accession>A0A1E7ETM9</accession>
<dbReference type="GO" id="GO:0006936">
    <property type="term" value="P:muscle contraction"/>
    <property type="evidence" value="ECO:0007669"/>
    <property type="project" value="TreeGrafter"/>
</dbReference>
<sequence>MEKIQEERKPQRQAKMISSSNVVIEVQKDDVCSNAKIDTKNVIGKQERQCVVSDKKERMEELSKLCLEIEKAKEDIRKEKREKTQHKKKKKKKIKETNGDAFVECDKHATDIIESREITPVLQSPTRKSTEEKEKHADKKERMEELSKLCLEIEKAKEDIRKEKREKTQHKKKKKEKIKETNSDAFVECDKHATDIIESREITPVLQSPTRKSKEEKEKHANQIDDDAICRRNSKKKKKKKKYIKIDDFDNGENKRCSTKKGPESNSDPANSTASLDLADSQKSISSINKVPIKSKTTKNTPSTQSDNTLSLSDRKTIGMLPFLCNIIPNEDKPKKEKILYTNTVTTRDNDYNSPLSKVDTLQRNKQSDSDGPNSVQSKRNLFENYFDLNKVEGPLPPFSTPATPKTLKRGFVALNIASPSNSKSSSSKNRKPPKQRILDSSQHDKGRTQGYVDSAISLLEDKSRGNEVRTLVHKIDKAGGFPMTRRLSLRDNELVGRMVMAIRNDPRIKSIEVSPESFTTISSTLLDQFIGSLRINLHLKSLTFSGVELGNDFLYSLASSMESNFVIEEIDLSENLFTNAGLAEFCQIFASSNDTCHTLNLENQTTPISNASEVDVLDAFRHNKSLNDVRLDFQSEKATQQLYDILDQNRQNPPPKMDNDEKLINVLLYEAERAQELWDDKNEEDSILDVSETDWGHLYELSVQFDKHKLKKHIQDASEDFVPSTQRRNGDSMTKEEKKEFLFGDFQKNLGESISCFNSNGSFLTAEFISKYFEEDTEGKVLTFDFHGQWKLFKRFLVHDPARELIVTKFIEAIVTHPRADKITGINMANTGCGDDFLVALANRCLGNEALLPSLFMLNFETNFINVDGITALAELIKSPTSLKFLQVIRLENQKFLLKSKAEFALARAMRVNFSIVVMSLRIRNLMERQQINKYVLRNVEFIRQSRQRHFKATGQQRERNQVEKFFESIAKNDEAVDEVDLVGNNRFLTLTREEKTKAAESFATNTHVKIVKLNSCGIDDDFAITLAGSLKRNKSIKRIFLDGNAISGVGITALFKALAENSSIDEMRLHKQSKTMNTSEEHLLAGILQPNTTITKLGLDLRTHASVQLDRKLGLNRNLSLKLRAESKGTVFEASEGFSALKF</sequence>
<dbReference type="KEGG" id="fcy:FRACYDRAFT_249256"/>
<evidence type="ECO:0000313" key="5">
    <source>
        <dbReference type="EMBL" id="OEU08913.1"/>
    </source>
</evidence>
<feature type="region of interest" description="Disordered" evidence="4">
    <location>
        <begin position="116"/>
        <end position="142"/>
    </location>
</feature>
<feature type="compositionally biased region" description="Polar residues" evidence="4">
    <location>
        <begin position="298"/>
        <end position="311"/>
    </location>
</feature>
<feature type="compositionally biased region" description="Polar residues" evidence="4">
    <location>
        <begin position="347"/>
        <end position="360"/>
    </location>
</feature>
<feature type="region of interest" description="Disordered" evidence="4">
    <location>
        <begin position="197"/>
        <end position="311"/>
    </location>
</feature>
<protein>
    <submittedName>
        <fullName evidence="5">RNI-like protein</fullName>
    </submittedName>
</protein>
<dbReference type="InParanoid" id="A0A1E7ETM9"/>
<comment type="subcellular location">
    <subcellularLocation>
        <location evidence="1">Cytoplasm</location>
        <location evidence="1">Cytoskeleton</location>
    </subcellularLocation>
</comment>
<evidence type="ECO:0000256" key="4">
    <source>
        <dbReference type="SAM" id="MobiDB-lite"/>
    </source>
</evidence>
<keyword evidence="6" id="KW-1185">Reference proteome</keyword>
<dbReference type="GO" id="GO:0005523">
    <property type="term" value="F:tropomyosin binding"/>
    <property type="evidence" value="ECO:0007669"/>
    <property type="project" value="InterPro"/>
</dbReference>
<dbReference type="PANTHER" id="PTHR10901:SF6">
    <property type="entry name" value="TROPOMODULIN, ISOFORM N"/>
    <property type="match status" value="1"/>
</dbReference>
<dbReference type="GO" id="GO:0007015">
    <property type="term" value="P:actin filament organization"/>
    <property type="evidence" value="ECO:0007669"/>
    <property type="project" value="TreeGrafter"/>
</dbReference>
<feature type="region of interest" description="Disordered" evidence="4">
    <location>
        <begin position="418"/>
        <end position="450"/>
    </location>
</feature>
<feature type="region of interest" description="Disordered" evidence="4">
    <location>
        <begin position="77"/>
        <end position="97"/>
    </location>
</feature>